<reference evidence="3" key="3">
    <citation type="submission" date="2015-06" db="UniProtKB">
        <authorList>
            <consortium name="EnsemblMetazoa"/>
        </authorList>
    </citation>
    <scope>IDENTIFICATION</scope>
</reference>
<gene>
    <name evidence="2" type="ORF">CAPTEDRAFT_217054</name>
</gene>
<sequence>MEASLRTASFCRVINFAALRAEEKLWYQGCYQGSAIQDGSQDSDSALQIRSDSGVSAVSCSKLCLAQRSPLAAVSMSGECLCLPSLPEVRLENGNCSHGCSDVTWLACGGRVPFRLRVRSPL</sequence>
<dbReference type="EMBL" id="AMQN01006627">
    <property type="status" value="NOT_ANNOTATED_CDS"/>
    <property type="molecule type" value="Genomic_DNA"/>
</dbReference>
<dbReference type="InterPro" id="IPR002889">
    <property type="entry name" value="WSC_carb-bd"/>
</dbReference>
<evidence type="ECO:0000313" key="2">
    <source>
        <dbReference type="EMBL" id="ELU08777.1"/>
    </source>
</evidence>
<evidence type="ECO:0000313" key="4">
    <source>
        <dbReference type="Proteomes" id="UP000014760"/>
    </source>
</evidence>
<dbReference type="PROSITE" id="PS51212">
    <property type="entry name" value="WSC"/>
    <property type="match status" value="1"/>
</dbReference>
<keyword evidence="4" id="KW-1185">Reference proteome</keyword>
<evidence type="ECO:0000313" key="3">
    <source>
        <dbReference type="EnsemblMetazoa" id="CapteP217054"/>
    </source>
</evidence>
<dbReference type="EnsemblMetazoa" id="CapteT217054">
    <property type="protein sequence ID" value="CapteP217054"/>
    <property type="gene ID" value="CapteG217054"/>
</dbReference>
<organism evidence="2">
    <name type="scientific">Capitella teleta</name>
    <name type="common">Polychaete worm</name>
    <dbReference type="NCBI Taxonomy" id="283909"/>
    <lineage>
        <taxon>Eukaryota</taxon>
        <taxon>Metazoa</taxon>
        <taxon>Spiralia</taxon>
        <taxon>Lophotrochozoa</taxon>
        <taxon>Annelida</taxon>
        <taxon>Polychaeta</taxon>
        <taxon>Sedentaria</taxon>
        <taxon>Scolecida</taxon>
        <taxon>Capitellidae</taxon>
        <taxon>Capitella</taxon>
    </lineage>
</organism>
<evidence type="ECO:0000259" key="1">
    <source>
        <dbReference type="PROSITE" id="PS51212"/>
    </source>
</evidence>
<dbReference type="EMBL" id="KB298780">
    <property type="protein sequence ID" value="ELU08777.1"/>
    <property type="molecule type" value="Genomic_DNA"/>
</dbReference>
<dbReference type="Proteomes" id="UP000014760">
    <property type="component" value="Unassembled WGS sequence"/>
</dbReference>
<proteinExistence type="predicted"/>
<reference evidence="4" key="1">
    <citation type="submission" date="2012-12" db="EMBL/GenBank/DDBJ databases">
        <authorList>
            <person name="Hellsten U."/>
            <person name="Grimwood J."/>
            <person name="Chapman J.A."/>
            <person name="Shapiro H."/>
            <person name="Aerts A."/>
            <person name="Otillar R.P."/>
            <person name="Terry A.Y."/>
            <person name="Boore J.L."/>
            <person name="Simakov O."/>
            <person name="Marletaz F."/>
            <person name="Cho S.-J."/>
            <person name="Edsinger-Gonzales E."/>
            <person name="Havlak P."/>
            <person name="Kuo D.-H."/>
            <person name="Larsson T."/>
            <person name="Lv J."/>
            <person name="Arendt D."/>
            <person name="Savage R."/>
            <person name="Osoegawa K."/>
            <person name="de Jong P."/>
            <person name="Lindberg D.R."/>
            <person name="Seaver E.C."/>
            <person name="Weisblat D.A."/>
            <person name="Putnam N.H."/>
            <person name="Grigoriev I.V."/>
            <person name="Rokhsar D.S."/>
        </authorList>
    </citation>
    <scope>NUCLEOTIDE SEQUENCE</scope>
    <source>
        <strain evidence="4">I ESC-2004</strain>
    </source>
</reference>
<accession>R7UXW2</accession>
<reference evidence="2 4" key="2">
    <citation type="journal article" date="2013" name="Nature">
        <title>Insights into bilaterian evolution from three spiralian genomes.</title>
        <authorList>
            <person name="Simakov O."/>
            <person name="Marletaz F."/>
            <person name="Cho S.J."/>
            <person name="Edsinger-Gonzales E."/>
            <person name="Havlak P."/>
            <person name="Hellsten U."/>
            <person name="Kuo D.H."/>
            <person name="Larsson T."/>
            <person name="Lv J."/>
            <person name="Arendt D."/>
            <person name="Savage R."/>
            <person name="Osoegawa K."/>
            <person name="de Jong P."/>
            <person name="Grimwood J."/>
            <person name="Chapman J.A."/>
            <person name="Shapiro H."/>
            <person name="Aerts A."/>
            <person name="Otillar R.P."/>
            <person name="Terry A.Y."/>
            <person name="Boore J.L."/>
            <person name="Grigoriev I.V."/>
            <person name="Lindberg D.R."/>
            <person name="Seaver E.C."/>
            <person name="Weisblat D.A."/>
            <person name="Putnam N.H."/>
            <person name="Rokhsar D.S."/>
        </authorList>
    </citation>
    <scope>NUCLEOTIDE SEQUENCE</scope>
    <source>
        <strain evidence="2 4">I ESC-2004</strain>
    </source>
</reference>
<name>R7UXW2_CAPTE</name>
<dbReference type="HOGENOM" id="CLU_2028870_0_0_1"/>
<dbReference type="Pfam" id="PF01822">
    <property type="entry name" value="WSC"/>
    <property type="match status" value="1"/>
</dbReference>
<feature type="domain" description="WSC" evidence="1">
    <location>
        <begin position="24"/>
        <end position="122"/>
    </location>
</feature>
<dbReference type="AlphaFoldDB" id="R7UXW2"/>
<protein>
    <recommendedName>
        <fullName evidence="1">WSC domain-containing protein</fullName>
    </recommendedName>
</protein>